<dbReference type="Pfam" id="PF00271">
    <property type="entry name" value="Helicase_C"/>
    <property type="match status" value="1"/>
</dbReference>
<proteinExistence type="predicted"/>
<feature type="domain" description="Helicase ATP-binding" evidence="1">
    <location>
        <begin position="163"/>
        <end position="334"/>
    </location>
</feature>
<accession>A0A5E4X0G8</accession>
<protein>
    <submittedName>
        <fullName evidence="3">DNA helicase</fullName>
    </submittedName>
</protein>
<dbReference type="InterPro" id="IPR014001">
    <property type="entry name" value="Helicase_ATP-bd"/>
</dbReference>
<dbReference type="GO" id="GO:0005524">
    <property type="term" value="F:ATP binding"/>
    <property type="evidence" value="ECO:0007669"/>
    <property type="project" value="InterPro"/>
</dbReference>
<dbReference type="PROSITE" id="PS51192">
    <property type="entry name" value="HELICASE_ATP_BIND_1"/>
    <property type="match status" value="1"/>
</dbReference>
<name>A0A5E4X0G8_9BURK</name>
<dbReference type="SMART" id="SM00487">
    <property type="entry name" value="DEXDc"/>
    <property type="match status" value="1"/>
</dbReference>
<evidence type="ECO:0000259" key="2">
    <source>
        <dbReference type="PROSITE" id="PS51194"/>
    </source>
</evidence>
<dbReference type="PANTHER" id="PTHR47396:SF1">
    <property type="entry name" value="ATP-DEPENDENT HELICASE IRC3-RELATED"/>
    <property type="match status" value="1"/>
</dbReference>
<dbReference type="SMART" id="SM00490">
    <property type="entry name" value="HELICc"/>
    <property type="match status" value="1"/>
</dbReference>
<dbReference type="EMBL" id="CABPRW010000008">
    <property type="protein sequence ID" value="VVE29787.1"/>
    <property type="molecule type" value="Genomic_DNA"/>
</dbReference>
<dbReference type="InterPro" id="IPR050742">
    <property type="entry name" value="Helicase_Restrict-Modif_Enz"/>
</dbReference>
<dbReference type="OrthoDB" id="9804086at2"/>
<dbReference type="GO" id="GO:0004386">
    <property type="term" value="F:helicase activity"/>
    <property type="evidence" value="ECO:0007669"/>
    <property type="project" value="UniProtKB-KW"/>
</dbReference>
<dbReference type="InterPro" id="IPR027417">
    <property type="entry name" value="P-loop_NTPase"/>
</dbReference>
<dbReference type="GO" id="GO:0005829">
    <property type="term" value="C:cytosol"/>
    <property type="evidence" value="ECO:0007669"/>
    <property type="project" value="TreeGrafter"/>
</dbReference>
<evidence type="ECO:0000313" key="3">
    <source>
        <dbReference type="EMBL" id="VVE29787.1"/>
    </source>
</evidence>
<dbReference type="SUPFAM" id="SSF52540">
    <property type="entry name" value="P-loop containing nucleoside triphosphate hydrolases"/>
    <property type="match status" value="1"/>
</dbReference>
<dbReference type="PANTHER" id="PTHR47396">
    <property type="entry name" value="TYPE I RESTRICTION ENZYME ECOKI R PROTEIN"/>
    <property type="match status" value="1"/>
</dbReference>
<evidence type="ECO:0000313" key="4">
    <source>
        <dbReference type="Proteomes" id="UP000382577"/>
    </source>
</evidence>
<keyword evidence="3" id="KW-0378">Hydrolase</keyword>
<dbReference type="PROSITE" id="PS51194">
    <property type="entry name" value="HELICASE_CTER"/>
    <property type="match status" value="1"/>
</dbReference>
<keyword evidence="3" id="KW-0067">ATP-binding</keyword>
<organism evidence="3 4">
    <name type="scientific">Pandoraea fibrosis</name>
    <dbReference type="NCBI Taxonomy" id="1891094"/>
    <lineage>
        <taxon>Bacteria</taxon>
        <taxon>Pseudomonadati</taxon>
        <taxon>Pseudomonadota</taxon>
        <taxon>Betaproteobacteria</taxon>
        <taxon>Burkholderiales</taxon>
        <taxon>Burkholderiaceae</taxon>
        <taxon>Pandoraea</taxon>
    </lineage>
</organism>
<keyword evidence="3" id="KW-0347">Helicase</keyword>
<dbReference type="GO" id="GO:0016787">
    <property type="term" value="F:hydrolase activity"/>
    <property type="evidence" value="ECO:0007669"/>
    <property type="project" value="InterPro"/>
</dbReference>
<dbReference type="InterPro" id="IPR001650">
    <property type="entry name" value="Helicase_C-like"/>
</dbReference>
<dbReference type="GO" id="GO:0003677">
    <property type="term" value="F:DNA binding"/>
    <property type="evidence" value="ECO:0007669"/>
    <property type="project" value="InterPro"/>
</dbReference>
<evidence type="ECO:0000259" key="1">
    <source>
        <dbReference type="PROSITE" id="PS51192"/>
    </source>
</evidence>
<dbReference type="AlphaFoldDB" id="A0A5E4X0G8"/>
<dbReference type="Proteomes" id="UP000382577">
    <property type="component" value="Unassembled WGS sequence"/>
</dbReference>
<dbReference type="InterPro" id="IPR006935">
    <property type="entry name" value="Helicase/UvrB_N"/>
</dbReference>
<dbReference type="Pfam" id="PF04851">
    <property type="entry name" value="ResIII"/>
    <property type="match status" value="1"/>
</dbReference>
<reference evidence="3 4" key="1">
    <citation type="submission" date="2019-08" db="EMBL/GenBank/DDBJ databases">
        <authorList>
            <person name="Peeters C."/>
        </authorList>
    </citation>
    <scope>NUCLEOTIDE SEQUENCE [LARGE SCALE GENOMIC DNA]</scope>
    <source>
        <strain evidence="3 4">LMG 31113</strain>
    </source>
</reference>
<dbReference type="CDD" id="cd17926">
    <property type="entry name" value="DEXHc_RE"/>
    <property type="match status" value="1"/>
</dbReference>
<keyword evidence="3" id="KW-0547">Nucleotide-binding</keyword>
<sequence length="1099" mass="123171">MRVTFRKNVSIPPIYAVHSLIEGNRVVQLSSDSTQQEVTVTPAQGRRRNYATLDSVGGEVIAISTKTIAKPDDVGRLLVLTDTVDVPAEHSDWNLAGQPTRWADPKPLNIKDERLDDSRARAQRVIDSWDDAFHYKEERSVEGGRILPGLRAPQLGALHAALGHWKASVKPATVVMPTGTGKTETMLSLLVAQRIPRLLVLVPSDALRDQIGSKFVNLGWLKKFGVVSSHAELPVVCFLKKMPREAEAFQGLLQRCNVVVATMRIAAGSRVRHRDALVEWASHMFIDEAHHVSATTWASFREHFGDKPVLQFTATPFRTDGKLVDGKVIFNYPLRRAQAEGYFKPIKFRPLVEYNNDRADHRIMNEAVSALREDLAAGYDHVLMARAQTISRAEAIHRIYSEHARDFQPLLVHSEQTQNERQSSLAALRSRESRVIVCVDMLGEGFDMPQLKVAALHDMHKSLAITLQFTGRFTRSADNAIGDATVVANIADVAVSDRLKSLYAEDAEWNELLRVLSEGATDDEIRRAEFLDGFGEAAPEVALQNIAPKMSAVVFRTGHRWEPADIGKVIKSTRMYAGPFLNAAERVAVFVTKDQEQVAWGDVRDLKNTTWNVFVLHWSEQQRLLFINSTDNSTVHEDLARAVCGPDANLIRGEQIFKSLHGVNRFLIMNLGLRHLISKAVQFSMYSGSDVGAALAMALRQNRSKSNLFGRGYEAGEKVNVGCSQKGRLWSHRIAHDLAKWVQWCHNIGAKLIDPNISTEDIFRNVVIPEVVQARPVSALLGVDWSDEMLHRREDAVDIEIDGISSALFDVDLQPDSYAEDGPLRIRLRTPDGDSVYEVRFVADDLSFVLVEGSAAYIVIGRKRESLDQWFGSEPPTLYFADGSTLVRNELFKLPPTERRVAFDRGRLTTWNWDGVNLRKESQGVEKDPESIQRRVIEYLLARMGGDAVDIVFDDDGSGEMADVVGVKVHAAHVEVTFYHCKYSKQDEAGARVDDLYVVCGQAQRSAFWRGDPERLFKHLQYREVKRQRTGGTRFERGNLQMLSTVARSLMSHRLVLKVVVVQPGVSNADISVSQLELLGVTELYLRETYDCDFEFIGS</sequence>
<dbReference type="Gene3D" id="3.40.50.300">
    <property type="entry name" value="P-loop containing nucleotide triphosphate hydrolases"/>
    <property type="match status" value="2"/>
</dbReference>
<gene>
    <name evidence="3" type="ORF">PFI31113_03550</name>
</gene>
<feature type="domain" description="Helicase C-terminal" evidence="2">
    <location>
        <begin position="363"/>
        <end position="524"/>
    </location>
</feature>